<evidence type="ECO:0000256" key="1">
    <source>
        <dbReference type="SAM" id="Phobius"/>
    </source>
</evidence>
<proteinExistence type="predicted"/>
<name>A0A7N0TCT3_KALFE</name>
<keyword evidence="1" id="KW-0472">Membrane</keyword>
<keyword evidence="1" id="KW-1133">Transmembrane helix</keyword>
<evidence type="ECO:0008006" key="4">
    <source>
        <dbReference type="Google" id="ProtNLM"/>
    </source>
</evidence>
<dbReference type="OMA" id="METQFHG"/>
<dbReference type="Proteomes" id="UP000594263">
    <property type="component" value="Unplaced"/>
</dbReference>
<organism evidence="2 3">
    <name type="scientific">Kalanchoe fedtschenkoi</name>
    <name type="common">Lavender scallops</name>
    <name type="synonym">South American air plant</name>
    <dbReference type="NCBI Taxonomy" id="63787"/>
    <lineage>
        <taxon>Eukaryota</taxon>
        <taxon>Viridiplantae</taxon>
        <taxon>Streptophyta</taxon>
        <taxon>Embryophyta</taxon>
        <taxon>Tracheophyta</taxon>
        <taxon>Spermatophyta</taxon>
        <taxon>Magnoliopsida</taxon>
        <taxon>eudicotyledons</taxon>
        <taxon>Gunneridae</taxon>
        <taxon>Pentapetalae</taxon>
        <taxon>Saxifragales</taxon>
        <taxon>Crassulaceae</taxon>
        <taxon>Kalanchoe</taxon>
    </lineage>
</organism>
<dbReference type="AlphaFoldDB" id="A0A7N0TCT3"/>
<reference evidence="2" key="1">
    <citation type="submission" date="2021-01" db="UniProtKB">
        <authorList>
            <consortium name="EnsemblPlants"/>
        </authorList>
    </citation>
    <scope>IDENTIFICATION</scope>
</reference>
<dbReference type="PANTHER" id="PTHR35462:SF2">
    <property type="entry name" value="TRANSMEMBRANE PROTEIN"/>
    <property type="match status" value="1"/>
</dbReference>
<dbReference type="PANTHER" id="PTHR35462">
    <property type="match status" value="1"/>
</dbReference>
<evidence type="ECO:0000313" key="2">
    <source>
        <dbReference type="EnsemblPlants" id="Kaladp0032s0282.1.v1.1.CDS.1"/>
    </source>
</evidence>
<accession>A0A7N0TCT3</accession>
<sequence length="114" mass="12591">MYDGDDWLAVDKLYHVVFGFVIVVFVSLVAMRSRYSFLRRRAIELGCVVSILGGAAKEAADEVGIFRSAGASRKDAVADLVGVGIASILLLMWRRWDRPGGEHALTQEKEMSMV</sequence>
<feature type="transmembrane region" description="Helical" evidence="1">
    <location>
        <begin position="12"/>
        <end position="31"/>
    </location>
</feature>
<keyword evidence="1" id="KW-0812">Transmembrane</keyword>
<keyword evidence="3" id="KW-1185">Reference proteome</keyword>
<protein>
    <recommendedName>
        <fullName evidence="4">VanZ-like domain-containing protein</fullName>
    </recommendedName>
</protein>
<dbReference type="Gramene" id="Kaladp0032s0282.1.v1.1">
    <property type="protein sequence ID" value="Kaladp0032s0282.1.v1.1.CDS.1"/>
    <property type="gene ID" value="Kaladp0032s0282.v1.1"/>
</dbReference>
<evidence type="ECO:0000313" key="3">
    <source>
        <dbReference type="Proteomes" id="UP000594263"/>
    </source>
</evidence>
<dbReference type="EnsemblPlants" id="Kaladp0032s0282.1.v1.1">
    <property type="protein sequence ID" value="Kaladp0032s0282.1.v1.1.CDS.1"/>
    <property type="gene ID" value="Kaladp0032s0282.v1.1"/>
</dbReference>